<feature type="non-terminal residue" evidence="2">
    <location>
        <position position="1"/>
    </location>
</feature>
<dbReference type="AlphaFoldDB" id="A0A5J9U6E0"/>
<sequence>MAAAAPALPTFLRPRPASPVLPSSGPPPNVPGPLRSTPSRPSSFRAARPLRPISGSIGASRDCRYSCTLAPLNFACVAWALGGPASLGTNDQLSFAAAVEKTKDTAAAAEEAEVEGMPPEFYDEEWQARQRERTKEWQAYRQKEEAEEDRRTNEYREIGMRLKAYPQEEVRKARILVSSFIRAGGDIEEEIEKAAERGELTELVLMDERDAIRSLDLLYRRVEAEILKSEATPAMRLLNELLHLHDGGDDDKWLKKCRKHMLEVFPREDPFTLVFPAGYNMEKKEGRIELPPQDDDVLLRVDFVKEVDELLKEVQAEQEKNKQQTGYDPESVATMLKQQEKLQVIRQVESLLELAASLKW</sequence>
<dbReference type="EMBL" id="RWGY01000029">
    <property type="protein sequence ID" value="TVU19272.1"/>
    <property type="molecule type" value="Genomic_DNA"/>
</dbReference>
<dbReference type="GO" id="GO:0009658">
    <property type="term" value="P:chloroplast organization"/>
    <property type="evidence" value="ECO:0007669"/>
    <property type="project" value="EnsemblPlants"/>
</dbReference>
<dbReference type="InterPro" id="IPR034563">
    <property type="entry name" value="PALE_CRESS"/>
</dbReference>
<evidence type="ECO:0008006" key="4">
    <source>
        <dbReference type="Google" id="ProtNLM"/>
    </source>
</evidence>
<dbReference type="Gramene" id="TVU19272">
    <property type="protein sequence ID" value="TVU19272"/>
    <property type="gene ID" value="EJB05_35411"/>
</dbReference>
<dbReference type="GO" id="GO:0042254">
    <property type="term" value="P:ribosome biogenesis"/>
    <property type="evidence" value="ECO:0007669"/>
    <property type="project" value="EnsemblPlants"/>
</dbReference>
<dbReference type="PANTHER" id="PTHR37219">
    <property type="entry name" value="PROTEIN PALE CRESS, CHLOROPLASTIC"/>
    <property type="match status" value="1"/>
</dbReference>
<proteinExistence type="predicted"/>
<protein>
    <recommendedName>
        <fullName evidence="4">Protein PALE CRESS, chloroplastic</fullName>
    </recommendedName>
</protein>
<gene>
    <name evidence="2" type="ORF">EJB05_35411</name>
</gene>
<dbReference type="PANTHER" id="PTHR37219:SF1">
    <property type="entry name" value="PROTEIN PALE CRESS, CHLOROPLASTIC"/>
    <property type="match status" value="1"/>
</dbReference>
<name>A0A5J9U6E0_9POAL</name>
<dbReference type="GO" id="GO:0010239">
    <property type="term" value="P:chloroplast mRNA processing"/>
    <property type="evidence" value="ECO:0007669"/>
    <property type="project" value="EnsemblPlants"/>
</dbReference>
<feature type="region of interest" description="Disordered" evidence="1">
    <location>
        <begin position="1"/>
        <end position="49"/>
    </location>
</feature>
<evidence type="ECO:0000313" key="2">
    <source>
        <dbReference type="EMBL" id="TVU19272.1"/>
    </source>
</evidence>
<evidence type="ECO:0000313" key="3">
    <source>
        <dbReference type="Proteomes" id="UP000324897"/>
    </source>
</evidence>
<organism evidence="2 3">
    <name type="scientific">Eragrostis curvula</name>
    <name type="common">weeping love grass</name>
    <dbReference type="NCBI Taxonomy" id="38414"/>
    <lineage>
        <taxon>Eukaryota</taxon>
        <taxon>Viridiplantae</taxon>
        <taxon>Streptophyta</taxon>
        <taxon>Embryophyta</taxon>
        <taxon>Tracheophyta</taxon>
        <taxon>Spermatophyta</taxon>
        <taxon>Magnoliopsida</taxon>
        <taxon>Liliopsida</taxon>
        <taxon>Poales</taxon>
        <taxon>Poaceae</taxon>
        <taxon>PACMAD clade</taxon>
        <taxon>Chloridoideae</taxon>
        <taxon>Eragrostideae</taxon>
        <taxon>Eragrostidinae</taxon>
        <taxon>Eragrostis</taxon>
    </lineage>
</organism>
<dbReference type="GO" id="GO:0009509">
    <property type="term" value="C:chromoplast"/>
    <property type="evidence" value="ECO:0007669"/>
    <property type="project" value="EnsemblPlants"/>
</dbReference>
<evidence type="ECO:0000256" key="1">
    <source>
        <dbReference type="SAM" id="MobiDB-lite"/>
    </source>
</evidence>
<accession>A0A5J9U6E0</accession>
<reference evidence="2 3" key="1">
    <citation type="journal article" date="2019" name="Sci. Rep.">
        <title>A high-quality genome of Eragrostis curvula grass provides insights into Poaceae evolution and supports new strategies to enhance forage quality.</title>
        <authorList>
            <person name="Carballo J."/>
            <person name="Santos B.A.C.M."/>
            <person name="Zappacosta D."/>
            <person name="Garbus I."/>
            <person name="Selva J.P."/>
            <person name="Gallo C.A."/>
            <person name="Diaz A."/>
            <person name="Albertini E."/>
            <person name="Caccamo M."/>
            <person name="Echenique V."/>
        </authorList>
    </citation>
    <scope>NUCLEOTIDE SEQUENCE [LARGE SCALE GENOMIC DNA]</scope>
    <source>
        <strain evidence="3">cv. Victoria</strain>
        <tissue evidence="2">Leaf</tissue>
    </source>
</reference>
<feature type="compositionally biased region" description="Pro residues" evidence="1">
    <location>
        <begin position="16"/>
        <end position="31"/>
    </location>
</feature>
<dbReference type="GO" id="GO:0019843">
    <property type="term" value="F:rRNA binding"/>
    <property type="evidence" value="ECO:0007669"/>
    <property type="project" value="EnsemblPlants"/>
</dbReference>
<dbReference type="GO" id="GO:0009965">
    <property type="term" value="P:leaf morphogenesis"/>
    <property type="evidence" value="ECO:0007669"/>
    <property type="project" value="EnsemblPlants"/>
</dbReference>
<dbReference type="GO" id="GO:0009501">
    <property type="term" value="C:amyloplast"/>
    <property type="evidence" value="ECO:0007669"/>
    <property type="project" value="EnsemblPlants"/>
</dbReference>
<dbReference type="GO" id="GO:0042644">
    <property type="term" value="C:chloroplast nucleoid"/>
    <property type="evidence" value="ECO:0007669"/>
    <property type="project" value="EnsemblPlants"/>
</dbReference>
<keyword evidence="3" id="KW-1185">Reference proteome</keyword>
<dbReference type="Proteomes" id="UP000324897">
    <property type="component" value="Chromosome 7"/>
</dbReference>
<dbReference type="GO" id="GO:0009513">
    <property type="term" value="C:etioplast"/>
    <property type="evidence" value="ECO:0007669"/>
    <property type="project" value="EnsemblPlants"/>
</dbReference>
<dbReference type="GO" id="GO:0009537">
    <property type="term" value="C:proplastid"/>
    <property type="evidence" value="ECO:0007669"/>
    <property type="project" value="EnsemblPlants"/>
</dbReference>
<dbReference type="GO" id="GO:0071482">
    <property type="term" value="P:cellular response to light stimulus"/>
    <property type="evidence" value="ECO:0007669"/>
    <property type="project" value="EnsemblPlants"/>
</dbReference>
<comment type="caution">
    <text evidence="2">The sequence shown here is derived from an EMBL/GenBank/DDBJ whole genome shotgun (WGS) entry which is preliminary data.</text>
</comment>
<dbReference type="OrthoDB" id="1933879at2759"/>